<protein>
    <recommendedName>
        <fullName evidence="2">Secreted protein</fullName>
    </recommendedName>
</protein>
<dbReference type="AlphaFoldDB" id="A0AAU8JHF6"/>
<sequence>MFQPEFILNLYCPPFSLILAMLAMLCRDVISSRCDRPFKINLKINGGHSSGCMLHRLTMYRL</sequence>
<evidence type="ECO:0008006" key="2">
    <source>
        <dbReference type="Google" id="ProtNLM"/>
    </source>
</evidence>
<dbReference type="RefSeq" id="WP_156331936.1">
    <property type="nucleotide sequence ID" value="NZ_CP159837.1"/>
</dbReference>
<accession>A0AAU8JHF6</accession>
<evidence type="ECO:0000313" key="1">
    <source>
        <dbReference type="EMBL" id="XCM37710.1"/>
    </source>
</evidence>
<name>A0AAU8JHF6_9CYAN</name>
<gene>
    <name evidence="1" type="ORF">ABWT76_000495</name>
</gene>
<organism evidence="1">
    <name type="scientific">Planktothricoides raciborskii GIHE-MW2</name>
    <dbReference type="NCBI Taxonomy" id="2792601"/>
    <lineage>
        <taxon>Bacteria</taxon>
        <taxon>Bacillati</taxon>
        <taxon>Cyanobacteriota</taxon>
        <taxon>Cyanophyceae</taxon>
        <taxon>Oscillatoriophycideae</taxon>
        <taxon>Oscillatoriales</taxon>
        <taxon>Oscillatoriaceae</taxon>
        <taxon>Planktothricoides</taxon>
    </lineage>
</organism>
<reference evidence="1" key="1">
    <citation type="submission" date="2024-07" db="EMBL/GenBank/DDBJ databases">
        <authorList>
            <person name="Kim Y.J."/>
            <person name="Jeong J.Y."/>
        </authorList>
    </citation>
    <scope>NUCLEOTIDE SEQUENCE</scope>
    <source>
        <strain evidence="1">GIHE-MW2</strain>
    </source>
</reference>
<dbReference type="EMBL" id="CP159837">
    <property type="protein sequence ID" value="XCM37710.1"/>
    <property type="molecule type" value="Genomic_DNA"/>
</dbReference>
<proteinExistence type="predicted"/>